<dbReference type="AlphaFoldDB" id="A0A3B1D6C6"/>
<reference evidence="1" key="1">
    <citation type="submission" date="2018-06" db="EMBL/GenBank/DDBJ databases">
        <authorList>
            <person name="Zhirakovskaya E."/>
        </authorList>
    </citation>
    <scope>NUCLEOTIDE SEQUENCE</scope>
</reference>
<evidence type="ECO:0008006" key="2">
    <source>
        <dbReference type="Google" id="ProtNLM"/>
    </source>
</evidence>
<name>A0A3B1D6C6_9ZZZZ</name>
<evidence type="ECO:0000313" key="1">
    <source>
        <dbReference type="EMBL" id="VAX37769.1"/>
    </source>
</evidence>
<proteinExistence type="predicted"/>
<accession>A0A3B1D6C6</accession>
<sequence length="277" mass="31198">MSIRQHLVKFWIVLFLGIMSVCSVEAQEKEGLLDDLIKKSGMYEQISQLPAYVQAGMVQQQAAGISVEKSEVVSRILMEVFQPDILRKDVKNYLKDALEVNDIQEVLVWLDSSLGMKITKLEEQASTPEAMGEMQQQAEQLYTQTERVEIVSRLDEAIKATDAMVQMIENMGIAAAIAAMSASEQESEMSQDEVVSMVKQGVTQYYDMYKNITIVSFLYSYQILSDEELMEYIQFAESNIGKKYHKAGIEALNIAVKNASKKIGELMVKEFEAGVDE</sequence>
<protein>
    <recommendedName>
        <fullName evidence="2">DUF2059 domain-containing protein</fullName>
    </recommendedName>
</protein>
<organism evidence="1">
    <name type="scientific">hydrothermal vent metagenome</name>
    <dbReference type="NCBI Taxonomy" id="652676"/>
    <lineage>
        <taxon>unclassified sequences</taxon>
        <taxon>metagenomes</taxon>
        <taxon>ecological metagenomes</taxon>
    </lineage>
</organism>
<gene>
    <name evidence="1" type="ORF">MNBD_UNCLBAC01-1486</name>
</gene>
<dbReference type="EMBL" id="UOGJ01000137">
    <property type="protein sequence ID" value="VAX37769.1"/>
    <property type="molecule type" value="Genomic_DNA"/>
</dbReference>